<feature type="transmembrane region" description="Helical" evidence="1">
    <location>
        <begin position="38"/>
        <end position="60"/>
    </location>
</feature>
<organism evidence="2 3">
    <name type="scientific">Fictibacillus arsenicus</name>
    <dbReference type="NCBI Taxonomy" id="255247"/>
    <lineage>
        <taxon>Bacteria</taxon>
        <taxon>Bacillati</taxon>
        <taxon>Bacillota</taxon>
        <taxon>Bacilli</taxon>
        <taxon>Bacillales</taxon>
        <taxon>Fictibacillaceae</taxon>
        <taxon>Fictibacillus</taxon>
    </lineage>
</organism>
<proteinExistence type="predicted"/>
<dbReference type="KEGG" id="far:ABE41_018040"/>
<feature type="transmembrane region" description="Helical" evidence="1">
    <location>
        <begin position="6"/>
        <end position="26"/>
    </location>
</feature>
<feature type="transmembrane region" description="Helical" evidence="1">
    <location>
        <begin position="72"/>
        <end position="95"/>
    </location>
</feature>
<protein>
    <submittedName>
        <fullName evidence="2">Uncharacterized protein</fullName>
    </submittedName>
</protein>
<dbReference type="Proteomes" id="UP000077412">
    <property type="component" value="Chromosome"/>
</dbReference>
<name>A0A1B1Z908_9BACL</name>
<evidence type="ECO:0000313" key="3">
    <source>
        <dbReference type="Proteomes" id="UP000077412"/>
    </source>
</evidence>
<keyword evidence="1" id="KW-1133">Transmembrane helix</keyword>
<evidence type="ECO:0000256" key="1">
    <source>
        <dbReference type="SAM" id="Phobius"/>
    </source>
</evidence>
<accession>A0A1B1Z908</accession>
<dbReference type="STRING" id="255247.ABE41_018040"/>
<keyword evidence="1" id="KW-0812">Transmembrane</keyword>
<dbReference type="RefSeq" id="WP_066293392.1">
    <property type="nucleotide sequence ID" value="NZ_CP016761.1"/>
</dbReference>
<dbReference type="AlphaFoldDB" id="A0A1B1Z908"/>
<sequence>MSMDTLDKVFTCFLFLLTALPFIMFIQFKWKKRERYYYVLLSYSSLIIFTFTVPVLLLIFEIEVWEPLHKPYWIFSTLILPLIVIVMHTYFVILVKRDMFIVKLEKIERLEKIIFKDPRPIAAIFWLACVWKYAEKYFN</sequence>
<dbReference type="EMBL" id="CP016761">
    <property type="protein sequence ID" value="ANX13916.1"/>
    <property type="molecule type" value="Genomic_DNA"/>
</dbReference>
<dbReference type="OrthoDB" id="9842641at2"/>
<keyword evidence="3" id="KW-1185">Reference proteome</keyword>
<keyword evidence="1" id="KW-0472">Membrane</keyword>
<evidence type="ECO:0000313" key="2">
    <source>
        <dbReference type="EMBL" id="ANX13916.1"/>
    </source>
</evidence>
<gene>
    <name evidence="2" type="ORF">ABE41_018040</name>
</gene>
<reference evidence="2 3" key="1">
    <citation type="submission" date="2016-08" db="EMBL/GenBank/DDBJ databases">
        <title>Complete genome sequence of Fictibacillus arsenicus G25-54, a strain with toxicity to nematodes and a potential arsenic-resistance activity.</title>
        <authorList>
            <person name="Zheng Z."/>
        </authorList>
    </citation>
    <scope>NUCLEOTIDE SEQUENCE [LARGE SCALE GENOMIC DNA]</scope>
    <source>
        <strain evidence="2 3">G25-54</strain>
    </source>
</reference>